<dbReference type="SUPFAM" id="SSF50621">
    <property type="entry name" value="Alanine racemase C-terminal domain-like"/>
    <property type="match status" value="1"/>
</dbReference>
<dbReference type="FunFam" id="2.40.37.10:FF:000006">
    <property type="entry name" value="Alanine racemase"/>
    <property type="match status" value="1"/>
</dbReference>
<dbReference type="Gene3D" id="3.20.20.10">
    <property type="entry name" value="Alanine racemase"/>
    <property type="match status" value="1"/>
</dbReference>
<dbReference type="InterPro" id="IPR029066">
    <property type="entry name" value="PLP-binding_barrel"/>
</dbReference>
<feature type="binding site" evidence="5 7">
    <location>
        <position position="317"/>
    </location>
    <ligand>
        <name>substrate</name>
    </ligand>
</feature>
<gene>
    <name evidence="10" type="primary">alr</name>
    <name evidence="9" type="synonym">alr1</name>
    <name evidence="11" type="ORF">AWN73_12925</name>
    <name evidence="9" type="ORF">CBU02nite_03360</name>
    <name evidence="10" type="ORF">GND98_005340</name>
</gene>
<dbReference type="Gene3D" id="2.40.37.10">
    <property type="entry name" value="Lyase, Ornithine Decarboxylase, Chain A, domain 1"/>
    <property type="match status" value="1"/>
</dbReference>
<organism evidence="11 12">
    <name type="scientific">Clostridium butyricum</name>
    <dbReference type="NCBI Taxonomy" id="1492"/>
    <lineage>
        <taxon>Bacteria</taxon>
        <taxon>Bacillati</taxon>
        <taxon>Bacillota</taxon>
        <taxon>Clostridia</taxon>
        <taxon>Eubacteriales</taxon>
        <taxon>Clostridiaceae</taxon>
        <taxon>Clostridium</taxon>
    </lineage>
</organism>
<dbReference type="RefSeq" id="WP_027636203.1">
    <property type="nucleotide sequence ID" value="NZ_BKBC01000003.1"/>
</dbReference>
<dbReference type="InterPro" id="IPR009006">
    <property type="entry name" value="Ala_racemase/Decarboxylase_C"/>
</dbReference>
<dbReference type="PANTHER" id="PTHR30511">
    <property type="entry name" value="ALANINE RACEMASE"/>
    <property type="match status" value="1"/>
</dbReference>
<keyword evidence="3 5" id="KW-0663">Pyridoxal phosphate</keyword>
<dbReference type="PANTHER" id="PTHR30511:SF0">
    <property type="entry name" value="ALANINE RACEMASE, CATABOLIC-RELATED"/>
    <property type="match status" value="1"/>
</dbReference>
<dbReference type="EMBL" id="LRDH01000103">
    <property type="protein sequence ID" value="PPV15020.1"/>
    <property type="molecule type" value="Genomic_DNA"/>
</dbReference>
<dbReference type="CDD" id="cd00430">
    <property type="entry name" value="PLPDE_III_AR"/>
    <property type="match status" value="1"/>
</dbReference>
<keyword evidence="4 5" id="KW-0413">Isomerase</keyword>
<feature type="active site" description="Proton acceptor; specific for D-alanine" evidence="5">
    <location>
        <position position="38"/>
    </location>
</feature>
<dbReference type="UniPathway" id="UPA00042">
    <property type="reaction ID" value="UER00497"/>
</dbReference>
<dbReference type="Proteomes" id="UP000474042">
    <property type="component" value="Unassembled WGS sequence"/>
</dbReference>
<accession>A0A0A6PRG4</accession>
<evidence type="ECO:0000313" key="9">
    <source>
        <dbReference type="EMBL" id="GEQ19830.1"/>
    </source>
</evidence>
<dbReference type="GO" id="GO:0008784">
    <property type="term" value="F:alanine racemase activity"/>
    <property type="evidence" value="ECO:0007669"/>
    <property type="project" value="UniProtKB-UniRule"/>
</dbReference>
<evidence type="ECO:0000256" key="2">
    <source>
        <dbReference type="ARBA" id="ARBA00001933"/>
    </source>
</evidence>
<evidence type="ECO:0000256" key="3">
    <source>
        <dbReference type="ARBA" id="ARBA00022898"/>
    </source>
</evidence>
<reference evidence="11 12" key="1">
    <citation type="submission" date="2016-01" db="EMBL/GenBank/DDBJ databases">
        <title>Characterization of the Clostridium difficile lineages that are prevalent in Hong Kong and China.</title>
        <authorList>
            <person name="Kwok J.S.-L."/>
            <person name="Lam W.-Y."/>
            <person name="Ip M."/>
            <person name="Chan T.-F."/>
            <person name="Hawkey P.M."/>
            <person name="Tsui S.K.-W."/>
        </authorList>
    </citation>
    <scope>NUCLEOTIDE SEQUENCE [LARGE SCALE GENOMIC DNA]</scope>
    <source>
        <strain evidence="11 12">300064</strain>
    </source>
</reference>
<dbReference type="InterPro" id="IPR000821">
    <property type="entry name" value="Ala_racemase"/>
</dbReference>
<comment type="catalytic activity">
    <reaction evidence="1 5">
        <text>L-alanine = D-alanine</text>
        <dbReference type="Rhea" id="RHEA:20249"/>
        <dbReference type="ChEBI" id="CHEBI:57416"/>
        <dbReference type="ChEBI" id="CHEBI:57972"/>
        <dbReference type="EC" id="5.1.1.1"/>
    </reaction>
</comment>
<sequence>MEKILRPVWAEIDLDALAYNMKNIKSLAGDKEVIAVVKADCYGHGAIDTAPVLLKNGASRLAVAVLTEGIELRKSKITAPIMILGYTPEYLGEELITYDIEQTVYSLEYAKNLSKTALSLNKKAKIHIALDTGMGRIGFIPNETSLKEVTEICSLPGLEVIGMFTHFSTADEENKDYTLEQFDKYMNFLHELSMLNIHIPLKHVSNSGAIMDMPETFKDLDGVRAGIILYGYYPSDEVKKENLSLKPALTIKAKVAHVKEMDENMYISYGRTFKTKRKSIIATIPIGYADGYSRLLIPGAKVIINGKLVPIVGRICMDQCMIDVTDAGTVKTGDEVIILGQFENLKINADDYAKILGTINYEVLCMFKHRIPKVYIKNNKPVIVRNYI</sequence>
<dbReference type="Proteomes" id="UP000238081">
    <property type="component" value="Unassembled WGS sequence"/>
</dbReference>
<evidence type="ECO:0000256" key="5">
    <source>
        <dbReference type="HAMAP-Rule" id="MF_01201"/>
    </source>
</evidence>
<comment type="cofactor">
    <cofactor evidence="2 5 6">
        <name>pyridoxal 5'-phosphate</name>
        <dbReference type="ChEBI" id="CHEBI:597326"/>
    </cofactor>
</comment>
<evidence type="ECO:0000313" key="14">
    <source>
        <dbReference type="Proteomes" id="UP000474042"/>
    </source>
</evidence>
<evidence type="ECO:0000256" key="6">
    <source>
        <dbReference type="PIRSR" id="PIRSR600821-50"/>
    </source>
</evidence>
<dbReference type="AlphaFoldDB" id="A0A0A6PRG4"/>
<feature type="active site" description="Proton acceptor; specific for L-alanine" evidence="5">
    <location>
        <position position="269"/>
    </location>
</feature>
<comment type="function">
    <text evidence="5">Catalyzes the interconversion of L-alanine and D-alanine. May also act on other amino acids.</text>
</comment>
<dbReference type="Pfam" id="PF00842">
    <property type="entry name" value="Ala_racemase_C"/>
    <property type="match status" value="1"/>
</dbReference>
<dbReference type="GO" id="GO:0030632">
    <property type="term" value="P:D-alanine biosynthetic process"/>
    <property type="evidence" value="ECO:0007669"/>
    <property type="project" value="UniProtKB-UniRule"/>
</dbReference>
<dbReference type="InterPro" id="IPR001608">
    <property type="entry name" value="Ala_racemase_N"/>
</dbReference>
<feature type="binding site" evidence="5 7">
    <location>
        <position position="136"/>
    </location>
    <ligand>
        <name>substrate</name>
    </ligand>
</feature>
<dbReference type="Proteomes" id="UP000321089">
    <property type="component" value="Unassembled WGS sequence"/>
</dbReference>
<dbReference type="FunFam" id="3.20.20.10:FF:000002">
    <property type="entry name" value="Alanine racemase"/>
    <property type="match status" value="1"/>
</dbReference>
<dbReference type="GO" id="GO:0030170">
    <property type="term" value="F:pyridoxal phosphate binding"/>
    <property type="evidence" value="ECO:0007669"/>
    <property type="project" value="UniProtKB-UniRule"/>
</dbReference>
<protein>
    <recommendedName>
        <fullName evidence="5">Alanine racemase</fullName>
        <ecNumber evidence="5">5.1.1.1</ecNumber>
    </recommendedName>
</protein>
<dbReference type="NCBIfam" id="TIGR00492">
    <property type="entry name" value="alr"/>
    <property type="match status" value="1"/>
</dbReference>
<evidence type="ECO:0000256" key="4">
    <source>
        <dbReference type="ARBA" id="ARBA00023235"/>
    </source>
</evidence>
<feature type="modified residue" description="N6-(pyridoxal phosphate)lysine" evidence="5 6">
    <location>
        <position position="38"/>
    </location>
</feature>
<evidence type="ECO:0000313" key="13">
    <source>
        <dbReference type="Proteomes" id="UP000321089"/>
    </source>
</evidence>
<dbReference type="SMART" id="SM01005">
    <property type="entry name" value="Ala_racemase_C"/>
    <property type="match status" value="1"/>
</dbReference>
<comment type="caution">
    <text evidence="11">The sequence shown here is derived from an EMBL/GenBank/DDBJ whole genome shotgun (WGS) entry which is preliminary data.</text>
</comment>
<dbReference type="EC" id="5.1.1.1" evidence="5"/>
<dbReference type="HAMAP" id="MF_01201">
    <property type="entry name" value="Ala_racemase"/>
    <property type="match status" value="1"/>
</dbReference>
<dbReference type="EMBL" id="WOFV02000011">
    <property type="protein sequence ID" value="NAS17306.1"/>
    <property type="molecule type" value="Genomic_DNA"/>
</dbReference>
<evidence type="ECO:0000313" key="10">
    <source>
        <dbReference type="EMBL" id="NAS17306.1"/>
    </source>
</evidence>
<proteinExistence type="inferred from homology"/>
<evidence type="ECO:0000256" key="7">
    <source>
        <dbReference type="PIRSR" id="PIRSR600821-52"/>
    </source>
</evidence>
<evidence type="ECO:0000313" key="12">
    <source>
        <dbReference type="Proteomes" id="UP000238081"/>
    </source>
</evidence>
<dbReference type="SUPFAM" id="SSF51419">
    <property type="entry name" value="PLP-binding barrel"/>
    <property type="match status" value="1"/>
</dbReference>
<evidence type="ECO:0000313" key="11">
    <source>
        <dbReference type="EMBL" id="PPV15020.1"/>
    </source>
</evidence>
<evidence type="ECO:0000259" key="8">
    <source>
        <dbReference type="SMART" id="SM01005"/>
    </source>
</evidence>
<comment type="similarity">
    <text evidence="5">Belongs to the alanine racemase family.</text>
</comment>
<reference evidence="10 14" key="3">
    <citation type="submission" date="2020-01" db="EMBL/GenBank/DDBJ databases">
        <title>Genome sequence of a 1,3-propanediol producer, Clostridium butyricum S3.</title>
        <authorList>
            <person name="Zhou J."/>
        </authorList>
    </citation>
    <scope>NUCLEOTIDE SEQUENCE [LARGE SCALE GENOMIC DNA]</scope>
    <source>
        <strain evidence="10 14">S3</strain>
    </source>
</reference>
<name>A0A0A6PRG4_CLOBU</name>
<dbReference type="PRINTS" id="PR00992">
    <property type="entry name" value="ALARACEMASE"/>
</dbReference>
<feature type="domain" description="Alanine racemase C-terminal" evidence="8">
    <location>
        <begin position="248"/>
        <end position="376"/>
    </location>
</feature>
<comment type="pathway">
    <text evidence="5">Amino-acid biosynthesis; D-alanine biosynthesis; D-alanine from L-alanine: step 1/1.</text>
</comment>
<dbReference type="EMBL" id="BKBC01000003">
    <property type="protein sequence ID" value="GEQ19830.1"/>
    <property type="molecule type" value="Genomic_DNA"/>
</dbReference>
<dbReference type="GO" id="GO:0009252">
    <property type="term" value="P:peptidoglycan biosynthetic process"/>
    <property type="evidence" value="ECO:0007669"/>
    <property type="project" value="TreeGrafter"/>
</dbReference>
<dbReference type="GO" id="GO:0005829">
    <property type="term" value="C:cytosol"/>
    <property type="evidence" value="ECO:0007669"/>
    <property type="project" value="TreeGrafter"/>
</dbReference>
<dbReference type="Pfam" id="PF01168">
    <property type="entry name" value="Ala_racemase_N"/>
    <property type="match status" value="1"/>
</dbReference>
<reference evidence="9 13" key="2">
    <citation type="submission" date="2019-07" db="EMBL/GenBank/DDBJ databases">
        <title>Whole genome shotgun sequence of Clostridium butyricum NBRC 3858.</title>
        <authorList>
            <person name="Hosoyama A."/>
            <person name="Uohara A."/>
            <person name="Ohji S."/>
            <person name="Ichikawa N."/>
        </authorList>
    </citation>
    <scope>NUCLEOTIDE SEQUENCE [LARGE SCALE GENOMIC DNA]</scope>
    <source>
        <strain evidence="9 13">NBRC 3858</strain>
    </source>
</reference>
<dbReference type="InterPro" id="IPR011079">
    <property type="entry name" value="Ala_racemase_C"/>
</dbReference>
<evidence type="ECO:0000256" key="1">
    <source>
        <dbReference type="ARBA" id="ARBA00000316"/>
    </source>
</evidence>